<dbReference type="InterPro" id="IPR036397">
    <property type="entry name" value="RNaseH_sf"/>
</dbReference>
<sequence>MTVKKRNLTNSEREAILREVLLHSNGSYLVRLPNGLSQTLAAKYNCHPATVQRVLALAKGQGVANGNMKVSVASKKKGRVGRKKAYTAEKVYYKMFLSAVARPRYVEATGKWWDGKLGTWPFVDSESVQAERSSFNREAGTYETKSINVTKDIYRSFLVGKVLPAIVAKWPCDEKIVKLQHDNARAHYPYVRLDRTFMTLQACLVETIRLMGDNTYKVPHMSKEKKERKGLLPKNVMCPRDVYAAAKNQLLAVDGAELD</sequence>
<proteinExistence type="predicted"/>
<dbReference type="EMBL" id="QUTA01006113">
    <property type="protein sequence ID" value="RHY12682.1"/>
    <property type="molecule type" value="Genomic_DNA"/>
</dbReference>
<dbReference type="Proteomes" id="UP000266239">
    <property type="component" value="Unassembled WGS sequence"/>
</dbReference>
<dbReference type="PANTHER" id="PTHR47169">
    <property type="entry name" value="OS01G0541250 PROTEIN"/>
    <property type="match status" value="1"/>
</dbReference>
<accession>A0A397AYK5</accession>
<dbReference type="VEuPathDB" id="FungiDB:H257_03891"/>
<evidence type="ECO:0000313" key="1">
    <source>
        <dbReference type="EMBL" id="RHY12682.1"/>
    </source>
</evidence>
<dbReference type="AlphaFoldDB" id="A0A397AYK5"/>
<comment type="caution">
    <text evidence="1">The sequence shown here is derived from an EMBL/GenBank/DDBJ whole genome shotgun (WGS) entry which is preliminary data.</text>
</comment>
<evidence type="ECO:0000313" key="2">
    <source>
        <dbReference type="Proteomes" id="UP000266239"/>
    </source>
</evidence>
<reference evidence="1 2" key="1">
    <citation type="submission" date="2018-08" db="EMBL/GenBank/DDBJ databases">
        <title>Aphanomyces genome sequencing and annotation.</title>
        <authorList>
            <person name="Minardi D."/>
            <person name="Oidtmann B."/>
            <person name="Van Der Giezen M."/>
            <person name="Studholme D.J."/>
        </authorList>
    </citation>
    <scope>NUCLEOTIDE SEQUENCE [LARGE SCALE GENOMIC DNA]</scope>
    <source>
        <strain evidence="1 2">Yx</strain>
    </source>
</reference>
<name>A0A397AYK5_APHAT</name>
<dbReference type="Gene3D" id="3.30.420.10">
    <property type="entry name" value="Ribonuclease H-like superfamily/Ribonuclease H"/>
    <property type="match status" value="1"/>
</dbReference>
<dbReference type="GO" id="GO:0003676">
    <property type="term" value="F:nucleic acid binding"/>
    <property type="evidence" value="ECO:0007669"/>
    <property type="project" value="InterPro"/>
</dbReference>
<organism evidence="1 2">
    <name type="scientific">Aphanomyces astaci</name>
    <name type="common">Crayfish plague agent</name>
    <dbReference type="NCBI Taxonomy" id="112090"/>
    <lineage>
        <taxon>Eukaryota</taxon>
        <taxon>Sar</taxon>
        <taxon>Stramenopiles</taxon>
        <taxon>Oomycota</taxon>
        <taxon>Saprolegniomycetes</taxon>
        <taxon>Saprolegniales</taxon>
        <taxon>Verrucalvaceae</taxon>
        <taxon>Aphanomyces</taxon>
    </lineage>
</organism>
<protein>
    <submittedName>
        <fullName evidence="1">Uncharacterized protein</fullName>
    </submittedName>
</protein>
<gene>
    <name evidence="1" type="ORF">DYB25_007548</name>
</gene>